<protein>
    <submittedName>
        <fullName evidence="1">Uncharacterized protein</fullName>
    </submittedName>
</protein>
<accession>A0A2U1KGP2</accession>
<name>A0A2U1KGP2_ARTAN</name>
<sequence length="95" mass="10868">MEGVDADWFENTNWHKSITNNTATNKDDILFNIKPHNDALDDWNDFVTLIYQNTCHKPTTNKDDTLIYQKSIANVDGKFIGELSEMGKVLMGNEC</sequence>
<comment type="caution">
    <text evidence="1">The sequence shown here is derived from an EMBL/GenBank/DDBJ whole genome shotgun (WGS) entry which is preliminary data.</text>
</comment>
<dbReference type="Proteomes" id="UP000245207">
    <property type="component" value="Unassembled WGS sequence"/>
</dbReference>
<keyword evidence="2" id="KW-1185">Reference proteome</keyword>
<evidence type="ECO:0000313" key="2">
    <source>
        <dbReference type="Proteomes" id="UP000245207"/>
    </source>
</evidence>
<gene>
    <name evidence="1" type="ORF">CTI12_AA605980</name>
</gene>
<dbReference type="AlphaFoldDB" id="A0A2U1KGP2"/>
<dbReference type="EMBL" id="PKPP01019117">
    <property type="protein sequence ID" value="PWA35912.1"/>
    <property type="molecule type" value="Genomic_DNA"/>
</dbReference>
<reference evidence="1 2" key="1">
    <citation type="journal article" date="2018" name="Mol. Plant">
        <title>The genome of Artemisia annua provides insight into the evolution of Asteraceae family and artemisinin biosynthesis.</title>
        <authorList>
            <person name="Shen Q."/>
            <person name="Zhang L."/>
            <person name="Liao Z."/>
            <person name="Wang S."/>
            <person name="Yan T."/>
            <person name="Shi P."/>
            <person name="Liu M."/>
            <person name="Fu X."/>
            <person name="Pan Q."/>
            <person name="Wang Y."/>
            <person name="Lv Z."/>
            <person name="Lu X."/>
            <person name="Zhang F."/>
            <person name="Jiang W."/>
            <person name="Ma Y."/>
            <person name="Chen M."/>
            <person name="Hao X."/>
            <person name="Li L."/>
            <person name="Tang Y."/>
            <person name="Lv G."/>
            <person name="Zhou Y."/>
            <person name="Sun X."/>
            <person name="Brodelius P.E."/>
            <person name="Rose J.K.C."/>
            <person name="Tang K."/>
        </authorList>
    </citation>
    <scope>NUCLEOTIDE SEQUENCE [LARGE SCALE GENOMIC DNA]</scope>
    <source>
        <strain evidence="2">cv. Huhao1</strain>
        <tissue evidence="1">Leaf</tissue>
    </source>
</reference>
<proteinExistence type="predicted"/>
<evidence type="ECO:0000313" key="1">
    <source>
        <dbReference type="EMBL" id="PWA35912.1"/>
    </source>
</evidence>
<organism evidence="1 2">
    <name type="scientific">Artemisia annua</name>
    <name type="common">Sweet wormwood</name>
    <dbReference type="NCBI Taxonomy" id="35608"/>
    <lineage>
        <taxon>Eukaryota</taxon>
        <taxon>Viridiplantae</taxon>
        <taxon>Streptophyta</taxon>
        <taxon>Embryophyta</taxon>
        <taxon>Tracheophyta</taxon>
        <taxon>Spermatophyta</taxon>
        <taxon>Magnoliopsida</taxon>
        <taxon>eudicotyledons</taxon>
        <taxon>Gunneridae</taxon>
        <taxon>Pentapetalae</taxon>
        <taxon>asterids</taxon>
        <taxon>campanulids</taxon>
        <taxon>Asterales</taxon>
        <taxon>Asteraceae</taxon>
        <taxon>Asteroideae</taxon>
        <taxon>Anthemideae</taxon>
        <taxon>Artemisiinae</taxon>
        <taxon>Artemisia</taxon>
    </lineage>
</organism>